<dbReference type="GO" id="GO:0005506">
    <property type="term" value="F:iron ion binding"/>
    <property type="evidence" value="ECO:0007669"/>
    <property type="project" value="InterPro"/>
</dbReference>
<keyword evidence="9" id="KW-1133">Transmembrane helix</keyword>
<keyword evidence="5" id="KW-0479">Metal-binding</keyword>
<dbReference type="PROSITE" id="PS00086">
    <property type="entry name" value="CYTOCHROME_P450"/>
    <property type="match status" value="1"/>
</dbReference>
<evidence type="ECO:0000256" key="8">
    <source>
        <dbReference type="ARBA" id="ARBA00023033"/>
    </source>
</evidence>
<comment type="subcellular location">
    <subcellularLocation>
        <location evidence="2">Membrane</location>
        <topology evidence="2">Single-pass membrane protein</topology>
    </subcellularLocation>
</comment>
<gene>
    <name evidence="10" type="ORF">G4B88_007205</name>
</gene>
<accession>A0A7J6FRC0</accession>
<comment type="caution">
    <text evidence="10">The sequence shown here is derived from an EMBL/GenBank/DDBJ whole genome shotgun (WGS) entry which is preliminary data.</text>
</comment>
<reference evidence="10 11" key="1">
    <citation type="journal article" date="2020" name="bioRxiv">
        <title>Sequence and annotation of 42 cannabis genomes reveals extensive copy number variation in cannabinoid synthesis and pathogen resistance genes.</title>
        <authorList>
            <person name="Mckernan K.J."/>
            <person name="Helbert Y."/>
            <person name="Kane L.T."/>
            <person name="Ebling H."/>
            <person name="Zhang L."/>
            <person name="Liu B."/>
            <person name="Eaton Z."/>
            <person name="Mclaughlin S."/>
            <person name="Kingan S."/>
            <person name="Baybayan P."/>
            <person name="Concepcion G."/>
            <person name="Jordan M."/>
            <person name="Riva A."/>
            <person name="Barbazuk W."/>
            <person name="Harkins T."/>
        </authorList>
    </citation>
    <scope>NUCLEOTIDE SEQUENCE [LARGE SCALE GENOMIC DNA]</scope>
    <source>
        <strain evidence="11">cv. Jamaican Lion 4</strain>
        <tissue evidence="10">Leaf</tissue>
    </source>
</reference>
<dbReference type="InterPro" id="IPR002401">
    <property type="entry name" value="Cyt_P450_E_grp-I"/>
</dbReference>
<dbReference type="InterPro" id="IPR017972">
    <property type="entry name" value="Cyt_P450_CS"/>
</dbReference>
<evidence type="ECO:0000256" key="6">
    <source>
        <dbReference type="ARBA" id="ARBA00023002"/>
    </source>
</evidence>
<dbReference type="Pfam" id="PF00067">
    <property type="entry name" value="p450"/>
    <property type="match status" value="2"/>
</dbReference>
<dbReference type="GO" id="GO:0006629">
    <property type="term" value="P:lipid metabolic process"/>
    <property type="evidence" value="ECO:0007669"/>
    <property type="project" value="UniProtKB-ARBA"/>
</dbReference>
<dbReference type="PANTHER" id="PTHR24296">
    <property type="entry name" value="CYTOCHROME P450"/>
    <property type="match status" value="1"/>
</dbReference>
<dbReference type="SUPFAM" id="SSF48264">
    <property type="entry name" value="Cytochrome P450"/>
    <property type="match status" value="2"/>
</dbReference>
<evidence type="ECO:0000256" key="9">
    <source>
        <dbReference type="SAM" id="Phobius"/>
    </source>
</evidence>
<dbReference type="GO" id="GO:0004497">
    <property type="term" value="F:monooxygenase activity"/>
    <property type="evidence" value="ECO:0007669"/>
    <property type="project" value="UniProtKB-KW"/>
</dbReference>
<dbReference type="Proteomes" id="UP000583929">
    <property type="component" value="Unassembled WGS sequence"/>
</dbReference>
<evidence type="ECO:0000313" key="10">
    <source>
        <dbReference type="EMBL" id="KAF4373192.1"/>
    </source>
</evidence>
<evidence type="ECO:0000313" key="11">
    <source>
        <dbReference type="Proteomes" id="UP000583929"/>
    </source>
</evidence>
<dbReference type="EMBL" id="JAATIQ010000180">
    <property type="protein sequence ID" value="KAF4373192.1"/>
    <property type="molecule type" value="Genomic_DNA"/>
</dbReference>
<dbReference type="CDD" id="cd11064">
    <property type="entry name" value="CYP86A"/>
    <property type="match status" value="1"/>
</dbReference>
<evidence type="ECO:0000256" key="5">
    <source>
        <dbReference type="ARBA" id="ARBA00022723"/>
    </source>
</evidence>
<organism evidence="10 11">
    <name type="scientific">Cannabis sativa</name>
    <name type="common">Hemp</name>
    <name type="synonym">Marijuana</name>
    <dbReference type="NCBI Taxonomy" id="3483"/>
    <lineage>
        <taxon>Eukaryota</taxon>
        <taxon>Viridiplantae</taxon>
        <taxon>Streptophyta</taxon>
        <taxon>Embryophyta</taxon>
        <taxon>Tracheophyta</taxon>
        <taxon>Spermatophyta</taxon>
        <taxon>Magnoliopsida</taxon>
        <taxon>eudicotyledons</taxon>
        <taxon>Gunneridae</taxon>
        <taxon>Pentapetalae</taxon>
        <taxon>rosids</taxon>
        <taxon>fabids</taxon>
        <taxon>Rosales</taxon>
        <taxon>Cannabaceae</taxon>
        <taxon>Cannabis</taxon>
    </lineage>
</organism>
<comment type="cofactor">
    <cofactor evidence="1">
        <name>heme</name>
        <dbReference type="ChEBI" id="CHEBI:30413"/>
    </cofactor>
</comment>
<evidence type="ECO:0000256" key="2">
    <source>
        <dbReference type="ARBA" id="ARBA00004167"/>
    </source>
</evidence>
<dbReference type="Gene3D" id="1.10.630.10">
    <property type="entry name" value="Cytochrome P450"/>
    <property type="match status" value="2"/>
</dbReference>
<keyword evidence="9" id="KW-0812">Transmembrane</keyword>
<evidence type="ECO:0000256" key="3">
    <source>
        <dbReference type="ARBA" id="ARBA00010617"/>
    </source>
</evidence>
<dbReference type="InterPro" id="IPR036396">
    <property type="entry name" value="Cyt_P450_sf"/>
</dbReference>
<dbReference type="PRINTS" id="PR00385">
    <property type="entry name" value="P450"/>
</dbReference>
<evidence type="ECO:0000256" key="4">
    <source>
        <dbReference type="ARBA" id="ARBA00022617"/>
    </source>
</evidence>
<proteinExistence type="inferred from homology"/>
<evidence type="ECO:0000256" key="1">
    <source>
        <dbReference type="ARBA" id="ARBA00001971"/>
    </source>
</evidence>
<protein>
    <recommendedName>
        <fullName evidence="12">Cytochrome P450</fullName>
    </recommendedName>
</protein>
<feature type="transmembrane region" description="Helical" evidence="9">
    <location>
        <begin position="528"/>
        <end position="546"/>
    </location>
</feature>
<keyword evidence="8" id="KW-0503">Monooxygenase</keyword>
<dbReference type="CDD" id="cd11043">
    <property type="entry name" value="CYP90-like"/>
    <property type="match status" value="1"/>
</dbReference>
<keyword evidence="4" id="KW-0349">Heme</keyword>
<feature type="transmembrane region" description="Helical" evidence="9">
    <location>
        <begin position="616"/>
        <end position="637"/>
    </location>
</feature>
<comment type="similarity">
    <text evidence="3">Belongs to the cytochrome P450 family.</text>
</comment>
<evidence type="ECO:0008006" key="12">
    <source>
        <dbReference type="Google" id="ProtNLM"/>
    </source>
</evidence>
<dbReference type="GO" id="GO:0016705">
    <property type="term" value="F:oxidoreductase activity, acting on paired donors, with incorporation or reduction of molecular oxygen"/>
    <property type="evidence" value="ECO:0007669"/>
    <property type="project" value="InterPro"/>
</dbReference>
<dbReference type="FunFam" id="1.10.630.10:FF:000022">
    <property type="entry name" value="Taxadiene 5-alpha hydroxylase"/>
    <property type="match status" value="1"/>
</dbReference>
<dbReference type="GO" id="GO:0016020">
    <property type="term" value="C:membrane"/>
    <property type="evidence" value="ECO:0007669"/>
    <property type="project" value="UniProtKB-SubCell"/>
</dbReference>
<keyword evidence="11" id="KW-1185">Reference proteome</keyword>
<dbReference type="PRINTS" id="PR00463">
    <property type="entry name" value="EP450I"/>
</dbReference>
<dbReference type="InterPro" id="IPR001128">
    <property type="entry name" value="Cyt_P450"/>
</dbReference>
<dbReference type="AlphaFoldDB" id="A0A7J6FRC0"/>
<sequence length="1092" mass="124352">MDNFLLDCSSQNGYTLILMLGCTVLSWILIHRWSQRNKKGPKTWPLVGAAIEQLINYDKMHDWLVQYFSELKTVVVPMPFTTYTYIADPANVEHILKTNFANYPKGETYRSYMEVLLGEGIFNVDGELWRRQRKTASFEFASKNLRDFSTIVFRDYSLKLHGILSQTSFKNQVVDMQELLMRMTLDSICKVGFGVEIGTLAPNLPENNFAQAFDTANIIVTLRFIDPLWRIKRFLNVGSEALLDKSIKTIDDFTYSVIRKRKKEIKEARENSKDSKHDILSRFIELGEDHENQFTDKGLRDVVLNFVIAGRDTTATTLSWAIYMIMTHPHVAERLYSELKTLEQDQAREENVSLLEFNTDDPNSFNERARQFAGLLSYDALAKLYYLHAVITETLRLYPAVPQDPKGILEDDVLPDGTKVKAGGMVTYVPYSMGRMEYNWGPDASSFNPERWLKDGFFQNASPFKFTAFQTGLGRGSLVGAKGGDEALSYLLVRVGEVVVDHRVEEGGCSLPEGKDSIRRRGPKKEEILLMGLGSWMVLLVGYRSFRRCCRVTVSHGGCDVVVSNSEELKELMELMELMELKEGGGDDSSDEQTPQQKRRDHHLALVLHIFKIKDFSHNCVCLFSILASTIVFVIILKLSQNRNKKKLPPGNMGFPWIGETWEFYKAQRVNHLFEEFIQPRIAKHGKIFKTHLMGSPTVIVNGANANKFVLSNEFKMVISSWPSSSVQLMGKNSIMEKQGERHRCLRGLISTTFGNAGLETLVPKICSSVLLHLDRKWSEKEDISLYRSTKIMTFTIVFECLLGINVKPGMLETFERVLEGVFALPVQFPGSKFSRATKARSEIEKMIVEEVREKRIQMESRGGGEGQEGGMLLSRLVAGMIRGEISEEEVVDNVVLLVFAAHDTTSFAITMTFKMLSQHPNCHALLLQEHLDLTIDKRPGESLTLDDIKKMKYTWQVARESMRLFPPIFGSFRKAIVHIEYQGFTIPKGWKVLWTAYGTHYNAECFQDPSSFNPSRFDEPVPPYVFLPFGGGPRVCAGYQLAKLIILIFVHFVVKRYDWSLLYPDETITMDPLPFPSHGMPIKISPKDLKK</sequence>
<keyword evidence="9" id="KW-0472">Membrane</keyword>
<keyword evidence="7" id="KW-0408">Iron</keyword>
<feature type="transmembrane region" description="Helical" evidence="9">
    <location>
        <begin position="12"/>
        <end position="30"/>
    </location>
</feature>
<evidence type="ECO:0000256" key="7">
    <source>
        <dbReference type="ARBA" id="ARBA00023004"/>
    </source>
</evidence>
<dbReference type="GO" id="GO:0020037">
    <property type="term" value="F:heme binding"/>
    <property type="evidence" value="ECO:0007669"/>
    <property type="project" value="InterPro"/>
</dbReference>
<name>A0A7J6FRC0_CANSA</name>
<keyword evidence="6" id="KW-0560">Oxidoreductase</keyword>